<organism evidence="1 2">
    <name type="scientific">Paraphaeosphaeria sporulosa</name>
    <dbReference type="NCBI Taxonomy" id="1460663"/>
    <lineage>
        <taxon>Eukaryota</taxon>
        <taxon>Fungi</taxon>
        <taxon>Dikarya</taxon>
        <taxon>Ascomycota</taxon>
        <taxon>Pezizomycotina</taxon>
        <taxon>Dothideomycetes</taxon>
        <taxon>Pleosporomycetidae</taxon>
        <taxon>Pleosporales</taxon>
        <taxon>Massarineae</taxon>
        <taxon>Didymosphaeriaceae</taxon>
        <taxon>Paraphaeosphaeria</taxon>
    </lineage>
</organism>
<protein>
    <recommendedName>
        <fullName evidence="3">EthD domain-containing protein</fullName>
    </recommendedName>
</protein>
<keyword evidence="2" id="KW-1185">Reference proteome</keyword>
<dbReference type="OrthoDB" id="2851338at2759"/>
<sequence>MPKGIIWVSSRLSHPPVDQAREGVPALTPERFCDWYENTHIQEVTALKGVPAAVRWEAAHPQPSPSAWSVAAPWLTIYEMPDISYRDTAEFKGLDGQSPPKDALLHEIFEQARFDTRFYEETFSSHGSESDSSTPLPKEGKYVLSLSTSEPEATARLFDGVRGVRRLRAFRVQAGTTLERFVRRDALGEGGIKGGLVVVEFGEGAGERVSEVVKGEEDGEVGWYVRKREYGEVQ</sequence>
<reference evidence="1 2" key="1">
    <citation type="submission" date="2016-05" db="EMBL/GenBank/DDBJ databases">
        <title>Comparative analysis of secretome profiles of manganese(II)-oxidizing ascomycete fungi.</title>
        <authorList>
            <consortium name="DOE Joint Genome Institute"/>
            <person name="Zeiner C.A."/>
            <person name="Purvine S.O."/>
            <person name="Zink E.M."/>
            <person name="Wu S."/>
            <person name="Pasa-Tolic L."/>
            <person name="Chaput D.L."/>
            <person name="Haridas S."/>
            <person name="Grigoriev I.V."/>
            <person name="Santelli C.M."/>
            <person name="Hansel C.M."/>
        </authorList>
    </citation>
    <scope>NUCLEOTIDE SEQUENCE [LARGE SCALE GENOMIC DNA]</scope>
    <source>
        <strain evidence="1 2">AP3s5-JAC2a</strain>
    </source>
</reference>
<dbReference type="EMBL" id="KV441555">
    <property type="protein sequence ID" value="OAG03139.1"/>
    <property type="molecule type" value="Genomic_DNA"/>
</dbReference>
<gene>
    <name evidence="1" type="ORF">CC84DRAFT_1261758</name>
</gene>
<name>A0A177C8G0_9PLEO</name>
<dbReference type="InParanoid" id="A0A177C8G0"/>
<dbReference type="RefSeq" id="XP_018033504.1">
    <property type="nucleotide sequence ID" value="XM_018185093.1"/>
</dbReference>
<evidence type="ECO:0000313" key="1">
    <source>
        <dbReference type="EMBL" id="OAG03139.1"/>
    </source>
</evidence>
<accession>A0A177C8G0</accession>
<evidence type="ECO:0008006" key="3">
    <source>
        <dbReference type="Google" id="ProtNLM"/>
    </source>
</evidence>
<dbReference type="AlphaFoldDB" id="A0A177C8G0"/>
<dbReference type="GeneID" id="28768579"/>
<evidence type="ECO:0000313" key="2">
    <source>
        <dbReference type="Proteomes" id="UP000077069"/>
    </source>
</evidence>
<proteinExistence type="predicted"/>
<dbReference type="Proteomes" id="UP000077069">
    <property type="component" value="Unassembled WGS sequence"/>
</dbReference>